<evidence type="ECO:0000256" key="1">
    <source>
        <dbReference type="SAM" id="Coils"/>
    </source>
</evidence>
<dbReference type="PANTHER" id="PTHR40278">
    <property type="entry name" value="DNA UTILIZATION PROTEIN HOFN"/>
    <property type="match status" value="1"/>
</dbReference>
<feature type="transmembrane region" description="Helical" evidence="2">
    <location>
        <begin position="20"/>
        <end position="43"/>
    </location>
</feature>
<protein>
    <submittedName>
        <fullName evidence="3">PilN domain-containing protein</fullName>
    </submittedName>
</protein>
<name>A0ABV6EFK0_9GAMM</name>
<dbReference type="RefSeq" id="WP_380676735.1">
    <property type="nucleotide sequence ID" value="NZ_CP173186.1"/>
</dbReference>
<gene>
    <name evidence="3" type="ORF">ACFFJ3_14965</name>
</gene>
<evidence type="ECO:0000313" key="3">
    <source>
        <dbReference type="EMBL" id="MFC0227784.1"/>
    </source>
</evidence>
<dbReference type="InterPro" id="IPR007813">
    <property type="entry name" value="PilN"/>
</dbReference>
<keyword evidence="2" id="KW-1133">Transmembrane helix</keyword>
<reference evidence="3 4" key="1">
    <citation type="submission" date="2024-09" db="EMBL/GenBank/DDBJ databases">
        <authorList>
            <person name="Sun Q."/>
            <person name="Mori K."/>
        </authorList>
    </citation>
    <scope>NUCLEOTIDE SEQUENCE [LARGE SCALE GENOMIC DNA]</scope>
    <source>
        <strain evidence="3 4">CCM 8626</strain>
    </source>
</reference>
<proteinExistence type="predicted"/>
<accession>A0ABV6EFK0</accession>
<sequence>MYRVNLLPWRIREQRRRYAFWLRLFCAQLLIATVILGSTYFYLSHQQVQQRRVLQELTQQQTDLSTRLREVQQAMSELARVTAEEARCQENLEHNRRYLFLLKQLSLVLPATLWLTKLEENAKGISLQGVGGHYAAITTFEQQLALSPVLQNSRLAEVRLREEGGLEFTLTARWGRNE</sequence>
<dbReference type="EMBL" id="JBHLXG010000015">
    <property type="protein sequence ID" value="MFC0227784.1"/>
    <property type="molecule type" value="Genomic_DNA"/>
</dbReference>
<evidence type="ECO:0000313" key="4">
    <source>
        <dbReference type="Proteomes" id="UP001589792"/>
    </source>
</evidence>
<keyword evidence="2" id="KW-0472">Membrane</keyword>
<keyword evidence="1" id="KW-0175">Coiled coil</keyword>
<keyword evidence="4" id="KW-1185">Reference proteome</keyword>
<dbReference type="InterPro" id="IPR052534">
    <property type="entry name" value="Extracell_DNA_Util/SecSys_Comp"/>
</dbReference>
<dbReference type="Proteomes" id="UP001589792">
    <property type="component" value="Unassembled WGS sequence"/>
</dbReference>
<feature type="coiled-coil region" evidence="1">
    <location>
        <begin position="54"/>
        <end position="91"/>
    </location>
</feature>
<organism evidence="3 4">
    <name type="scientific">Serratia aquatilis</name>
    <dbReference type="NCBI Taxonomy" id="1737515"/>
    <lineage>
        <taxon>Bacteria</taxon>
        <taxon>Pseudomonadati</taxon>
        <taxon>Pseudomonadota</taxon>
        <taxon>Gammaproteobacteria</taxon>
        <taxon>Enterobacterales</taxon>
        <taxon>Yersiniaceae</taxon>
        <taxon>Serratia</taxon>
    </lineage>
</organism>
<keyword evidence="2" id="KW-0812">Transmembrane</keyword>
<comment type="caution">
    <text evidence="3">The sequence shown here is derived from an EMBL/GenBank/DDBJ whole genome shotgun (WGS) entry which is preliminary data.</text>
</comment>
<evidence type="ECO:0000256" key="2">
    <source>
        <dbReference type="SAM" id="Phobius"/>
    </source>
</evidence>
<dbReference type="PANTHER" id="PTHR40278:SF1">
    <property type="entry name" value="DNA UTILIZATION PROTEIN HOFN"/>
    <property type="match status" value="1"/>
</dbReference>
<dbReference type="Pfam" id="PF05137">
    <property type="entry name" value="PilN"/>
    <property type="match status" value="1"/>
</dbReference>